<feature type="region of interest" description="Disordered" evidence="1">
    <location>
        <begin position="1"/>
        <end position="36"/>
    </location>
</feature>
<accession>A0ABX7MAC2</accession>
<organism evidence="2 3">
    <name type="scientific">Niveibacterium microcysteis</name>
    <dbReference type="NCBI Taxonomy" id="2811415"/>
    <lineage>
        <taxon>Bacteria</taxon>
        <taxon>Pseudomonadati</taxon>
        <taxon>Pseudomonadota</taxon>
        <taxon>Betaproteobacteria</taxon>
        <taxon>Rhodocyclales</taxon>
        <taxon>Rhodocyclaceae</taxon>
        <taxon>Niveibacterium</taxon>
    </lineage>
</organism>
<dbReference type="EMBL" id="CP071060">
    <property type="protein sequence ID" value="QSI78682.1"/>
    <property type="molecule type" value="Genomic_DNA"/>
</dbReference>
<dbReference type="Proteomes" id="UP000663570">
    <property type="component" value="Chromosome"/>
</dbReference>
<sequence>MIKTGTPKHKALTRRGNRHALTRAQIERQGGDTPADRRVHPLLAALLAAVSTRGTTPRAAN</sequence>
<proteinExistence type="predicted"/>
<dbReference type="RefSeq" id="WP_206256083.1">
    <property type="nucleotide sequence ID" value="NZ_CP071060.1"/>
</dbReference>
<feature type="compositionally biased region" description="Basic residues" evidence="1">
    <location>
        <begin position="1"/>
        <end position="21"/>
    </location>
</feature>
<protein>
    <submittedName>
        <fullName evidence="2">Uncharacterized protein</fullName>
    </submittedName>
</protein>
<reference evidence="2 3" key="1">
    <citation type="submission" date="2021-02" db="EMBL/GenBank/DDBJ databases">
        <title>Niveibacterium changnyeongensis HC41.</title>
        <authorList>
            <person name="Kang M."/>
        </authorList>
    </citation>
    <scope>NUCLEOTIDE SEQUENCE [LARGE SCALE GENOMIC DNA]</scope>
    <source>
        <strain evidence="2 3">HC41</strain>
    </source>
</reference>
<evidence type="ECO:0000313" key="2">
    <source>
        <dbReference type="EMBL" id="QSI78682.1"/>
    </source>
</evidence>
<keyword evidence="3" id="KW-1185">Reference proteome</keyword>
<evidence type="ECO:0000256" key="1">
    <source>
        <dbReference type="SAM" id="MobiDB-lite"/>
    </source>
</evidence>
<feature type="compositionally biased region" description="Basic and acidic residues" evidence="1">
    <location>
        <begin position="25"/>
        <end position="36"/>
    </location>
</feature>
<gene>
    <name evidence="2" type="ORF">JY500_08780</name>
</gene>
<name>A0ABX7MAC2_9RHOO</name>
<evidence type="ECO:0000313" key="3">
    <source>
        <dbReference type="Proteomes" id="UP000663570"/>
    </source>
</evidence>